<evidence type="ECO:0000313" key="2">
    <source>
        <dbReference type="EMBL" id="GES29259.1"/>
    </source>
</evidence>
<dbReference type="Proteomes" id="UP000325598">
    <property type="component" value="Unassembled WGS sequence"/>
</dbReference>
<evidence type="ECO:0000313" key="3">
    <source>
        <dbReference type="Proteomes" id="UP000325598"/>
    </source>
</evidence>
<proteinExistence type="predicted"/>
<name>A0A5J4LCE2_9ACTN</name>
<feature type="region of interest" description="Disordered" evidence="1">
    <location>
        <begin position="1"/>
        <end position="74"/>
    </location>
</feature>
<comment type="caution">
    <text evidence="2">The sequence shown here is derived from an EMBL/GenBank/DDBJ whole genome shotgun (WGS) entry which is preliminary data.</text>
</comment>
<protein>
    <submittedName>
        <fullName evidence="2">Uncharacterized protein</fullName>
    </submittedName>
</protein>
<sequence>MPQVDHRKEDTGQEKVPPANEMKSETKGSEPRAAQTDEKGVRTDRLRESLIGRPEPGMPRRTLTWTAKPGPSLY</sequence>
<feature type="compositionally biased region" description="Basic and acidic residues" evidence="1">
    <location>
        <begin position="22"/>
        <end position="50"/>
    </location>
</feature>
<gene>
    <name evidence="2" type="ORF">San01_17460</name>
</gene>
<dbReference type="EMBL" id="BLAG01000005">
    <property type="protein sequence ID" value="GES29259.1"/>
    <property type="molecule type" value="Genomic_DNA"/>
</dbReference>
<dbReference type="AlphaFoldDB" id="A0A5J4LCE2"/>
<evidence type="ECO:0000256" key="1">
    <source>
        <dbReference type="SAM" id="MobiDB-lite"/>
    </source>
</evidence>
<accession>A0A5J4LCE2</accession>
<reference evidence="2 3" key="1">
    <citation type="submission" date="2019-10" db="EMBL/GenBank/DDBJ databases">
        <title>Whole genome shotgun sequence of Streptomyces angustmyceticus NBRC 3934.</title>
        <authorList>
            <person name="Hosoyama A."/>
            <person name="Ichikawa N."/>
            <person name="Kimura A."/>
            <person name="Kitahashi Y."/>
            <person name="Komaki H."/>
            <person name="Uohara A."/>
        </authorList>
    </citation>
    <scope>NUCLEOTIDE SEQUENCE [LARGE SCALE GENOMIC DNA]</scope>
    <source>
        <strain evidence="2 3">NBRC 3934</strain>
    </source>
</reference>
<organism evidence="2 3">
    <name type="scientific">Streptomyces angustmyceticus</name>
    <dbReference type="NCBI Taxonomy" id="285578"/>
    <lineage>
        <taxon>Bacteria</taxon>
        <taxon>Bacillati</taxon>
        <taxon>Actinomycetota</taxon>
        <taxon>Actinomycetes</taxon>
        <taxon>Kitasatosporales</taxon>
        <taxon>Streptomycetaceae</taxon>
        <taxon>Streptomyces</taxon>
    </lineage>
</organism>
<feature type="compositionally biased region" description="Basic and acidic residues" evidence="1">
    <location>
        <begin position="1"/>
        <end position="13"/>
    </location>
</feature>
<keyword evidence="3" id="KW-1185">Reference proteome</keyword>